<accession>A0A388LGG4</accession>
<feature type="region of interest" description="Disordered" evidence="1">
    <location>
        <begin position="212"/>
        <end position="241"/>
    </location>
</feature>
<feature type="compositionally biased region" description="Low complexity" evidence="1">
    <location>
        <begin position="7"/>
        <end position="26"/>
    </location>
</feature>
<protein>
    <submittedName>
        <fullName evidence="2">Uncharacterized protein</fullName>
    </submittedName>
</protein>
<sequence length="255" mass="29550">MAPNSGQQEQQHGAIQQQTNTFQQQQRRPWQRGYREQEGYREQGNSRGRADRFERMWGFVSKEMEENERLVKEREKKRKEEEENKRQQEQDEKRRKEQQEKEDFQVNLGKLIKGSTAEVCESILGKKVAPTESVCAEIHIELRRQAIAAGKKPVQEDKQESETERLRRENEEMKVAMRMSLADKEIDSLKQENIVLSRDIIELRGDISALKKAGEKRSSGDVMEKSPPAEPARAKVRVADQDLTPGDIAKLADAY</sequence>
<proteinExistence type="predicted"/>
<dbReference type="Proteomes" id="UP000265515">
    <property type="component" value="Unassembled WGS sequence"/>
</dbReference>
<evidence type="ECO:0000313" key="3">
    <source>
        <dbReference type="Proteomes" id="UP000265515"/>
    </source>
</evidence>
<dbReference type="EMBL" id="BFEA01000373">
    <property type="protein sequence ID" value="GBG81415.1"/>
    <property type="molecule type" value="Genomic_DNA"/>
</dbReference>
<feature type="region of interest" description="Disordered" evidence="1">
    <location>
        <begin position="1"/>
        <end position="108"/>
    </location>
</feature>
<feature type="compositionally biased region" description="Basic and acidic residues" evidence="1">
    <location>
        <begin position="212"/>
        <end position="224"/>
    </location>
</feature>
<keyword evidence="3" id="KW-1185">Reference proteome</keyword>
<evidence type="ECO:0000313" key="2">
    <source>
        <dbReference type="EMBL" id="GBG81415.1"/>
    </source>
</evidence>
<evidence type="ECO:0000256" key="1">
    <source>
        <dbReference type="SAM" id="MobiDB-lite"/>
    </source>
</evidence>
<comment type="caution">
    <text evidence="2">The sequence shown here is derived from an EMBL/GenBank/DDBJ whole genome shotgun (WGS) entry which is preliminary data.</text>
</comment>
<dbReference type="Gramene" id="GBG81415">
    <property type="protein sequence ID" value="GBG81415"/>
    <property type="gene ID" value="CBR_g32091"/>
</dbReference>
<gene>
    <name evidence="2" type="ORF">CBR_g32091</name>
</gene>
<name>A0A388LGG4_CHABU</name>
<dbReference type="AlphaFoldDB" id="A0A388LGG4"/>
<feature type="compositionally biased region" description="Basic and acidic residues" evidence="1">
    <location>
        <begin position="62"/>
        <end position="104"/>
    </location>
</feature>
<organism evidence="2 3">
    <name type="scientific">Chara braunii</name>
    <name type="common">Braun's stonewort</name>
    <dbReference type="NCBI Taxonomy" id="69332"/>
    <lineage>
        <taxon>Eukaryota</taxon>
        <taxon>Viridiplantae</taxon>
        <taxon>Streptophyta</taxon>
        <taxon>Charophyceae</taxon>
        <taxon>Charales</taxon>
        <taxon>Characeae</taxon>
        <taxon>Chara</taxon>
    </lineage>
</organism>
<reference evidence="2 3" key="1">
    <citation type="journal article" date="2018" name="Cell">
        <title>The Chara Genome: Secondary Complexity and Implications for Plant Terrestrialization.</title>
        <authorList>
            <person name="Nishiyama T."/>
            <person name="Sakayama H."/>
            <person name="Vries J.D."/>
            <person name="Buschmann H."/>
            <person name="Saint-Marcoux D."/>
            <person name="Ullrich K.K."/>
            <person name="Haas F.B."/>
            <person name="Vanderstraeten L."/>
            <person name="Becker D."/>
            <person name="Lang D."/>
            <person name="Vosolsobe S."/>
            <person name="Rombauts S."/>
            <person name="Wilhelmsson P.K.I."/>
            <person name="Janitza P."/>
            <person name="Kern R."/>
            <person name="Heyl A."/>
            <person name="Rumpler F."/>
            <person name="Villalobos L.I.A.C."/>
            <person name="Clay J.M."/>
            <person name="Skokan R."/>
            <person name="Toyoda A."/>
            <person name="Suzuki Y."/>
            <person name="Kagoshima H."/>
            <person name="Schijlen E."/>
            <person name="Tajeshwar N."/>
            <person name="Catarino B."/>
            <person name="Hetherington A.J."/>
            <person name="Saltykova A."/>
            <person name="Bonnot C."/>
            <person name="Breuninger H."/>
            <person name="Symeonidi A."/>
            <person name="Radhakrishnan G.V."/>
            <person name="Van Nieuwerburgh F."/>
            <person name="Deforce D."/>
            <person name="Chang C."/>
            <person name="Karol K.G."/>
            <person name="Hedrich R."/>
            <person name="Ulvskov P."/>
            <person name="Glockner G."/>
            <person name="Delwiche C.F."/>
            <person name="Petrasek J."/>
            <person name="Van de Peer Y."/>
            <person name="Friml J."/>
            <person name="Beilby M."/>
            <person name="Dolan L."/>
            <person name="Kohara Y."/>
            <person name="Sugano S."/>
            <person name="Fujiyama A."/>
            <person name="Delaux P.-M."/>
            <person name="Quint M."/>
            <person name="TheiBen G."/>
            <person name="Hagemann M."/>
            <person name="Harholt J."/>
            <person name="Dunand C."/>
            <person name="Zachgo S."/>
            <person name="Langdale J."/>
            <person name="Maumus F."/>
            <person name="Straeten D.V.D."/>
            <person name="Gould S.B."/>
            <person name="Rensing S.A."/>
        </authorList>
    </citation>
    <scope>NUCLEOTIDE SEQUENCE [LARGE SCALE GENOMIC DNA]</scope>
    <source>
        <strain evidence="2 3">S276</strain>
    </source>
</reference>